<evidence type="ECO:0000313" key="2">
    <source>
        <dbReference type="Proteomes" id="UP001597046"/>
    </source>
</evidence>
<proteinExistence type="predicted"/>
<keyword evidence="2" id="KW-1185">Reference proteome</keyword>
<dbReference type="EMBL" id="JBHTKH010000001">
    <property type="protein sequence ID" value="MFD1052757.1"/>
    <property type="molecule type" value="Genomic_DNA"/>
</dbReference>
<dbReference type="Proteomes" id="UP001597046">
    <property type="component" value="Unassembled WGS sequence"/>
</dbReference>
<accession>A0ABW3MQ23</accession>
<name>A0ABW3MQ23_9MICO</name>
<protein>
    <submittedName>
        <fullName evidence="1">Uncharacterized protein</fullName>
    </submittedName>
</protein>
<dbReference type="RefSeq" id="WP_386049943.1">
    <property type="nucleotide sequence ID" value="NZ_JBHTKH010000001.1"/>
</dbReference>
<evidence type="ECO:0000313" key="1">
    <source>
        <dbReference type="EMBL" id="MFD1052757.1"/>
    </source>
</evidence>
<organism evidence="1 2">
    <name type="scientific">Terrabacter terrigena</name>
    <dbReference type="NCBI Taxonomy" id="574718"/>
    <lineage>
        <taxon>Bacteria</taxon>
        <taxon>Bacillati</taxon>
        <taxon>Actinomycetota</taxon>
        <taxon>Actinomycetes</taxon>
        <taxon>Micrococcales</taxon>
        <taxon>Intrasporangiaceae</taxon>
        <taxon>Terrabacter</taxon>
    </lineage>
</organism>
<gene>
    <name evidence="1" type="ORF">ACFQ2V_00445</name>
</gene>
<comment type="caution">
    <text evidence="1">The sequence shown here is derived from an EMBL/GenBank/DDBJ whole genome shotgun (WGS) entry which is preliminary data.</text>
</comment>
<reference evidence="2" key="1">
    <citation type="journal article" date="2019" name="Int. J. Syst. Evol. Microbiol.">
        <title>The Global Catalogue of Microorganisms (GCM) 10K type strain sequencing project: providing services to taxonomists for standard genome sequencing and annotation.</title>
        <authorList>
            <consortium name="The Broad Institute Genomics Platform"/>
            <consortium name="The Broad Institute Genome Sequencing Center for Infectious Disease"/>
            <person name="Wu L."/>
            <person name="Ma J."/>
        </authorList>
    </citation>
    <scope>NUCLEOTIDE SEQUENCE [LARGE SCALE GENOMIC DNA]</scope>
    <source>
        <strain evidence="2">CCUG 57508</strain>
    </source>
</reference>
<sequence length="135" mass="14006">MLSQDPGTYSWSGARTVVAGLAAARLAAGSYLSRGNVALEYVLLQFDPGDPARAATADLLADLARRCGSGRAGRLGGVQGLVATQKSIFGSGSSARGVLVAEGDDLLWLMIDGAAWSAESERRVVQQAVKRLRTG</sequence>